<dbReference type="AlphaFoldDB" id="A0A5S9NQG0"/>
<name>A0A5S9NQG0_9GAMM</name>
<sequence length="111" mass="12359">MKYVFYVCNENIAWGLSMDLTHGSVLQGDQELLSDVPMYISSGNEYVKWGGCLHLNKQLSQSLTGTDYRIRLRDGRLGAIRIRKLVNTNGALHVELLFEGLGRLDTKGSAA</sequence>
<evidence type="ECO:0000313" key="1">
    <source>
        <dbReference type="EMBL" id="CAA0092696.1"/>
    </source>
</evidence>
<dbReference type="EMBL" id="CACSIM010000004">
    <property type="protein sequence ID" value="CAA0110109.1"/>
    <property type="molecule type" value="Genomic_DNA"/>
</dbReference>
<dbReference type="Proteomes" id="UP000435877">
    <property type="component" value="Unassembled WGS sequence"/>
</dbReference>
<organism evidence="1 3">
    <name type="scientific">Zhongshania aliphaticivorans</name>
    <dbReference type="NCBI Taxonomy" id="1470434"/>
    <lineage>
        <taxon>Bacteria</taxon>
        <taxon>Pseudomonadati</taxon>
        <taxon>Pseudomonadota</taxon>
        <taxon>Gammaproteobacteria</taxon>
        <taxon>Cellvibrionales</taxon>
        <taxon>Spongiibacteraceae</taxon>
        <taxon>Zhongshania</taxon>
    </lineage>
</organism>
<keyword evidence="3" id="KW-1185">Reference proteome</keyword>
<evidence type="ECO:0000313" key="4">
    <source>
        <dbReference type="Proteomes" id="UP000439591"/>
    </source>
</evidence>
<proteinExistence type="predicted"/>
<dbReference type="EMBL" id="CACSIK010000001">
    <property type="protein sequence ID" value="CAA0092696.1"/>
    <property type="molecule type" value="Genomic_DNA"/>
</dbReference>
<evidence type="ECO:0000313" key="2">
    <source>
        <dbReference type="EMBL" id="CAA0110109.1"/>
    </source>
</evidence>
<gene>
    <name evidence="1" type="ORF">IHBHHGIJ_02343</name>
    <name evidence="2" type="ORF">KFEGEMFD_02530</name>
</gene>
<accession>A0A5S9NQG0</accession>
<dbReference type="Proteomes" id="UP000439591">
    <property type="component" value="Unassembled WGS sequence"/>
</dbReference>
<evidence type="ECO:0000313" key="3">
    <source>
        <dbReference type="Proteomes" id="UP000435877"/>
    </source>
</evidence>
<reference evidence="3 4" key="1">
    <citation type="submission" date="2019-11" db="EMBL/GenBank/DDBJ databases">
        <authorList>
            <person name="Holert J."/>
        </authorList>
    </citation>
    <scope>NUCLEOTIDE SEQUENCE [LARGE SCALE GENOMIC DNA]</scope>
    <source>
        <strain evidence="2">BC3_2A</strain>
        <strain evidence="1">SB11_1A</strain>
    </source>
</reference>
<protein>
    <submittedName>
        <fullName evidence="1">Uncharacterized protein</fullName>
    </submittedName>
</protein>